<keyword evidence="3" id="KW-0479">Metal-binding</keyword>
<dbReference type="GO" id="GO:0046872">
    <property type="term" value="F:metal ion binding"/>
    <property type="evidence" value="ECO:0007669"/>
    <property type="project" value="UniProtKB-KW"/>
</dbReference>
<keyword evidence="2" id="KW-0645">Protease</keyword>
<evidence type="ECO:0000313" key="7">
    <source>
        <dbReference type="EMBL" id="RMX41706.1"/>
    </source>
</evidence>
<keyword evidence="8" id="KW-1185">Reference proteome</keyword>
<dbReference type="PANTHER" id="PTHR15910">
    <property type="entry name" value="ARCHAEMETZINCIN"/>
    <property type="match status" value="1"/>
</dbReference>
<reference evidence="7 8" key="1">
    <citation type="journal article" date="2018" name="Sci. Rep.">
        <title>Comparative analysis of the Pocillopora damicornis genome highlights role of immune system in coral evolution.</title>
        <authorList>
            <person name="Cunning R."/>
            <person name="Bay R.A."/>
            <person name="Gillette P."/>
            <person name="Baker A.C."/>
            <person name="Traylor-Knowles N."/>
        </authorList>
    </citation>
    <scope>NUCLEOTIDE SEQUENCE [LARGE SCALE GENOMIC DNA]</scope>
    <source>
        <strain evidence="7">RSMAS</strain>
        <tissue evidence="7">Whole animal</tissue>
    </source>
</reference>
<evidence type="ECO:0008006" key="9">
    <source>
        <dbReference type="Google" id="ProtNLM"/>
    </source>
</evidence>
<evidence type="ECO:0000256" key="4">
    <source>
        <dbReference type="ARBA" id="ARBA00022801"/>
    </source>
</evidence>
<dbReference type="EMBL" id="RCHS01003458">
    <property type="protein sequence ID" value="RMX41706.1"/>
    <property type="molecule type" value="Genomic_DNA"/>
</dbReference>
<keyword evidence="6" id="KW-0482">Metalloprotease</keyword>
<name>A0A3M6TK36_POCDA</name>
<dbReference type="InterPro" id="IPR012962">
    <property type="entry name" value="Pept_M54_archaemetzincn"/>
</dbReference>
<keyword evidence="5" id="KW-0862">Zinc</keyword>
<keyword evidence="4" id="KW-0378">Hydrolase</keyword>
<dbReference type="GO" id="GO:0006508">
    <property type="term" value="P:proteolysis"/>
    <property type="evidence" value="ECO:0007669"/>
    <property type="project" value="UniProtKB-KW"/>
</dbReference>
<dbReference type="CDD" id="cd11375">
    <property type="entry name" value="Peptidase_M54"/>
    <property type="match status" value="1"/>
</dbReference>
<dbReference type="PANTHER" id="PTHR15910:SF1">
    <property type="entry name" value="ARCHAEMETZINCIN-2"/>
    <property type="match status" value="1"/>
</dbReference>
<evidence type="ECO:0000256" key="6">
    <source>
        <dbReference type="ARBA" id="ARBA00023049"/>
    </source>
</evidence>
<protein>
    <recommendedName>
        <fullName evidence="9">Archaemetzincin-2</fullName>
    </recommendedName>
</protein>
<evidence type="ECO:0000256" key="5">
    <source>
        <dbReference type="ARBA" id="ARBA00022833"/>
    </source>
</evidence>
<dbReference type="Gene3D" id="3.40.390.10">
    <property type="entry name" value="Collagenase (Catalytic Domain)"/>
    <property type="match status" value="1"/>
</dbReference>
<comment type="cofactor">
    <cofactor evidence="1">
        <name>Zn(2+)</name>
        <dbReference type="ChEBI" id="CHEBI:29105"/>
    </cofactor>
</comment>
<comment type="caution">
    <text evidence="7">The sequence shown here is derived from an EMBL/GenBank/DDBJ whole genome shotgun (WGS) entry which is preliminary data.</text>
</comment>
<evidence type="ECO:0000256" key="3">
    <source>
        <dbReference type="ARBA" id="ARBA00022723"/>
    </source>
</evidence>
<evidence type="ECO:0000313" key="8">
    <source>
        <dbReference type="Proteomes" id="UP000275408"/>
    </source>
</evidence>
<evidence type="ECO:0000256" key="2">
    <source>
        <dbReference type="ARBA" id="ARBA00022670"/>
    </source>
</evidence>
<gene>
    <name evidence="7" type="ORF">pdam_00019854</name>
</gene>
<accession>A0A3M6TK36</accession>
<organism evidence="7 8">
    <name type="scientific">Pocillopora damicornis</name>
    <name type="common">Cauliflower coral</name>
    <name type="synonym">Millepora damicornis</name>
    <dbReference type="NCBI Taxonomy" id="46731"/>
    <lineage>
        <taxon>Eukaryota</taxon>
        <taxon>Metazoa</taxon>
        <taxon>Cnidaria</taxon>
        <taxon>Anthozoa</taxon>
        <taxon>Hexacorallia</taxon>
        <taxon>Scleractinia</taxon>
        <taxon>Astrocoeniina</taxon>
        <taxon>Pocilloporidae</taxon>
        <taxon>Pocillopora</taxon>
    </lineage>
</organism>
<evidence type="ECO:0000256" key="1">
    <source>
        <dbReference type="ARBA" id="ARBA00001947"/>
    </source>
</evidence>
<dbReference type="AlphaFoldDB" id="A0A3M6TK36"/>
<dbReference type="Proteomes" id="UP000275408">
    <property type="component" value="Unassembled WGS sequence"/>
</dbReference>
<dbReference type="Pfam" id="PF07998">
    <property type="entry name" value="Peptidase_M54"/>
    <property type="match status" value="1"/>
</dbReference>
<dbReference type="SUPFAM" id="SSF55486">
    <property type="entry name" value="Metalloproteases ('zincins'), catalytic domain"/>
    <property type="match status" value="1"/>
</dbReference>
<dbReference type="OrthoDB" id="2365600at2759"/>
<sequence length="416" mass="47784">MSAARRTRKRKQSESEVPFAAGFRLPTLKQSRNAIGLSKIPKIYDPGPESAYFRRIPQPLSEDDWLAQYNEEGQSFKNFLRTCPWISGRKVKYTRQKFISDGKNLKQRYPDGKIYLQPLGDFDQSCSNSCNPGIDDLADYTERFYSLPVVVLPAVKLKLPTKKGGRDEILVLLETRRDQWLACLTSKELSLAGDLAYWNYGLNELVTSSSASRTSSRVQLKQLELNHRWSHGHVQLRVDSIHRLLQQQITGDALCLIGLTMVDLYEDESDLFVAGLAAGNQRVAVFSFARYDPSLSFSTEHWFDILPSKQLDPLKKKQIILQRSCKLLVHEIAHLFGVEHCIWYACCMNGSGHLAEDFAQPINLCPVDLHKLQQLCGFDIVDRYQKLLEFFKKHKMLEETRWFESRLAFINESEGR</sequence>
<dbReference type="InterPro" id="IPR024079">
    <property type="entry name" value="MetalloPept_cat_dom_sf"/>
</dbReference>
<proteinExistence type="predicted"/>
<dbReference type="GO" id="GO:0008237">
    <property type="term" value="F:metallopeptidase activity"/>
    <property type="evidence" value="ECO:0007669"/>
    <property type="project" value="UniProtKB-KW"/>
</dbReference>